<dbReference type="GO" id="GO:0015086">
    <property type="term" value="F:cadmium ion transmembrane transporter activity"/>
    <property type="evidence" value="ECO:0007669"/>
    <property type="project" value="TreeGrafter"/>
</dbReference>
<comment type="similarity">
    <text evidence="2">Belongs to the cation diffusion facilitator (CDF) transporter (TC 2.A.4) family. FieF subfamily.</text>
</comment>
<keyword evidence="7" id="KW-0862">Zinc</keyword>
<keyword evidence="7" id="KW-0406">Ion transport</keyword>
<dbReference type="GO" id="GO:0005886">
    <property type="term" value="C:plasma membrane"/>
    <property type="evidence" value="ECO:0007669"/>
    <property type="project" value="UniProtKB-SubCell"/>
</dbReference>
<dbReference type="AlphaFoldDB" id="A0A7Y0LA83"/>
<proteinExistence type="inferred from homology"/>
<evidence type="ECO:0000256" key="6">
    <source>
        <dbReference type="ARBA" id="ARBA00022692"/>
    </source>
</evidence>
<evidence type="ECO:0000256" key="1">
    <source>
        <dbReference type="ARBA" id="ARBA00004651"/>
    </source>
</evidence>
<protein>
    <submittedName>
        <fullName evidence="13">Cation diffusion facilitator family transporter</fullName>
    </submittedName>
</protein>
<feature type="transmembrane region" description="Helical" evidence="10">
    <location>
        <begin position="21"/>
        <end position="45"/>
    </location>
</feature>
<dbReference type="Proteomes" id="UP000568664">
    <property type="component" value="Unassembled WGS sequence"/>
</dbReference>
<organism evidence="13 14">
    <name type="scientific">Thalassotalea algicola</name>
    <dbReference type="NCBI Taxonomy" id="2716224"/>
    <lineage>
        <taxon>Bacteria</taxon>
        <taxon>Pseudomonadati</taxon>
        <taxon>Pseudomonadota</taxon>
        <taxon>Gammaproteobacteria</taxon>
        <taxon>Alteromonadales</taxon>
        <taxon>Colwelliaceae</taxon>
        <taxon>Thalassotalea</taxon>
    </lineage>
</organism>
<dbReference type="EMBL" id="JABBXH010000001">
    <property type="protein sequence ID" value="NMP30524.1"/>
    <property type="molecule type" value="Genomic_DNA"/>
</dbReference>
<dbReference type="PANTHER" id="PTHR43840">
    <property type="entry name" value="MITOCHONDRIAL METAL TRANSPORTER 1-RELATED"/>
    <property type="match status" value="1"/>
</dbReference>
<keyword evidence="14" id="KW-1185">Reference proteome</keyword>
<dbReference type="FunFam" id="3.30.70.1350:FF:000002">
    <property type="entry name" value="Ferrous-iron efflux pump FieF"/>
    <property type="match status" value="1"/>
</dbReference>
<dbReference type="InterPro" id="IPR050291">
    <property type="entry name" value="CDF_Transporter"/>
</dbReference>
<keyword evidence="4" id="KW-1003">Cell membrane</keyword>
<dbReference type="Pfam" id="PF01545">
    <property type="entry name" value="Cation_efflux"/>
    <property type="match status" value="1"/>
</dbReference>
<feature type="transmembrane region" description="Helical" evidence="10">
    <location>
        <begin position="118"/>
        <end position="138"/>
    </location>
</feature>
<name>A0A7Y0LA83_9GAMM</name>
<dbReference type="Gene3D" id="1.20.1510.10">
    <property type="entry name" value="Cation efflux protein transmembrane domain"/>
    <property type="match status" value="1"/>
</dbReference>
<evidence type="ECO:0000256" key="10">
    <source>
        <dbReference type="SAM" id="Phobius"/>
    </source>
</evidence>
<keyword evidence="6 10" id="KW-0812">Transmembrane</keyword>
<dbReference type="InterPro" id="IPR027469">
    <property type="entry name" value="Cation_efflux_TMD_sf"/>
</dbReference>
<feature type="transmembrane region" description="Helical" evidence="10">
    <location>
        <begin position="51"/>
        <end position="68"/>
    </location>
</feature>
<keyword evidence="9 10" id="KW-0472">Membrane</keyword>
<evidence type="ECO:0000256" key="5">
    <source>
        <dbReference type="ARBA" id="ARBA00022496"/>
    </source>
</evidence>
<evidence type="ECO:0000256" key="9">
    <source>
        <dbReference type="ARBA" id="ARBA00023136"/>
    </source>
</evidence>
<dbReference type="InterPro" id="IPR036837">
    <property type="entry name" value="Cation_efflux_CTD_sf"/>
</dbReference>
<comment type="caution">
    <text evidence="13">The sequence shown here is derived from an EMBL/GenBank/DDBJ whole genome shotgun (WGS) entry which is preliminary data.</text>
</comment>
<dbReference type="SUPFAM" id="SSF161111">
    <property type="entry name" value="Cation efflux protein transmembrane domain-like"/>
    <property type="match status" value="1"/>
</dbReference>
<dbReference type="InterPro" id="IPR002524">
    <property type="entry name" value="Cation_efflux"/>
</dbReference>
<dbReference type="SUPFAM" id="SSF160240">
    <property type="entry name" value="Cation efflux protein cytoplasmic domain-like"/>
    <property type="match status" value="1"/>
</dbReference>
<keyword evidence="5" id="KW-0408">Iron</keyword>
<dbReference type="Gene3D" id="3.30.70.1350">
    <property type="entry name" value="Cation efflux protein, cytoplasmic domain"/>
    <property type="match status" value="1"/>
</dbReference>
<feature type="domain" description="Cation efflux protein transmembrane" evidence="11">
    <location>
        <begin position="19"/>
        <end position="210"/>
    </location>
</feature>
<comment type="subcellular location">
    <subcellularLocation>
        <location evidence="1">Cell membrane</location>
        <topology evidence="1">Multi-pass membrane protein</topology>
    </subcellularLocation>
</comment>
<keyword evidence="7" id="KW-0864">Zinc transport</keyword>
<evidence type="ECO:0000256" key="2">
    <source>
        <dbReference type="ARBA" id="ARBA00010212"/>
    </source>
</evidence>
<dbReference type="RefSeq" id="WP_169074163.1">
    <property type="nucleotide sequence ID" value="NZ_JABBXH010000001.1"/>
</dbReference>
<keyword evidence="8 10" id="KW-1133">Transmembrane helix</keyword>
<evidence type="ECO:0000256" key="4">
    <source>
        <dbReference type="ARBA" id="ARBA00022475"/>
    </source>
</evidence>
<reference evidence="13 14" key="1">
    <citation type="submission" date="2020-04" db="EMBL/GenBank/DDBJ databases">
        <title>Thalassotalea sp. M1531, isolated from the surface of marine red alga.</title>
        <authorList>
            <person name="Pang L."/>
            <person name="Lu D.-C."/>
        </authorList>
    </citation>
    <scope>NUCLEOTIDE SEQUENCE [LARGE SCALE GENOMIC DNA]</scope>
    <source>
        <strain evidence="13 14">M1531</strain>
    </source>
</reference>
<evidence type="ECO:0000256" key="7">
    <source>
        <dbReference type="ARBA" id="ARBA00022906"/>
    </source>
</evidence>
<dbReference type="InterPro" id="IPR027470">
    <property type="entry name" value="Cation_efflux_CTD"/>
</dbReference>
<keyword evidence="3" id="KW-0813">Transport</keyword>
<evidence type="ECO:0000259" key="12">
    <source>
        <dbReference type="Pfam" id="PF16916"/>
    </source>
</evidence>
<dbReference type="GO" id="GO:0006882">
    <property type="term" value="P:intracellular zinc ion homeostasis"/>
    <property type="evidence" value="ECO:0007669"/>
    <property type="project" value="TreeGrafter"/>
</dbReference>
<dbReference type="PANTHER" id="PTHR43840:SF41">
    <property type="entry name" value="CATION-EFFLUX PUMP FIEF"/>
    <property type="match status" value="1"/>
</dbReference>
<evidence type="ECO:0000256" key="8">
    <source>
        <dbReference type="ARBA" id="ARBA00022989"/>
    </source>
</evidence>
<dbReference type="GO" id="GO:0015341">
    <property type="term" value="F:zinc efflux antiporter activity"/>
    <property type="evidence" value="ECO:0007669"/>
    <property type="project" value="TreeGrafter"/>
</dbReference>
<evidence type="ECO:0000313" key="13">
    <source>
        <dbReference type="EMBL" id="NMP30524.1"/>
    </source>
</evidence>
<sequence length="303" mass="33262">MNSENEHQYSFWVKVAARTSFVVAVVLVLIKLYAWFVSGAASMLASATDSLLDLFASGLNLLILIYALKPADKEHRFGHGKAESLAGIAQAAFINGSALLLIFHGIERVLYPVAIEKTDVAVTVTLVSLALTIGLVLLQKVVISKTKSVIVQADSLHYQSDILLNLAVLAALLLSNYLWAQADGLFTILVGAYLCFGTKEIVKQSLDQLLDRELSAEDIAIAQEIIAKHRQVLGFHQLRTRQSGPRKFVQLHLELPNELSLLEAHHIADDIERQISQALSPCEVIIHQDPSAVVAKELRDEVD</sequence>
<keyword evidence="5" id="KW-0410">Iron transport</keyword>
<gene>
    <name evidence="13" type="ORF">HII17_03015</name>
</gene>
<dbReference type="NCBIfam" id="TIGR01297">
    <property type="entry name" value="CDF"/>
    <property type="match status" value="1"/>
</dbReference>
<feature type="transmembrane region" description="Helical" evidence="10">
    <location>
        <begin position="88"/>
        <end position="106"/>
    </location>
</feature>
<dbReference type="Pfam" id="PF16916">
    <property type="entry name" value="ZT_dimer"/>
    <property type="match status" value="1"/>
</dbReference>
<feature type="transmembrane region" description="Helical" evidence="10">
    <location>
        <begin position="162"/>
        <end position="179"/>
    </location>
</feature>
<accession>A0A7Y0LA83</accession>
<evidence type="ECO:0000313" key="14">
    <source>
        <dbReference type="Proteomes" id="UP000568664"/>
    </source>
</evidence>
<evidence type="ECO:0000259" key="11">
    <source>
        <dbReference type="Pfam" id="PF01545"/>
    </source>
</evidence>
<dbReference type="InterPro" id="IPR058533">
    <property type="entry name" value="Cation_efflux_TM"/>
</dbReference>
<feature type="domain" description="Cation efflux protein cytoplasmic" evidence="12">
    <location>
        <begin position="215"/>
        <end position="290"/>
    </location>
</feature>
<evidence type="ECO:0000256" key="3">
    <source>
        <dbReference type="ARBA" id="ARBA00022448"/>
    </source>
</evidence>
<dbReference type="GO" id="GO:0015093">
    <property type="term" value="F:ferrous iron transmembrane transporter activity"/>
    <property type="evidence" value="ECO:0007669"/>
    <property type="project" value="TreeGrafter"/>
</dbReference>